<dbReference type="Proteomes" id="UP001153069">
    <property type="component" value="Unassembled WGS sequence"/>
</dbReference>
<protein>
    <submittedName>
        <fullName evidence="2">Uncharacterized protein</fullName>
    </submittedName>
</protein>
<gene>
    <name evidence="2" type="ORF">SEMRO_1960_G308030.1</name>
</gene>
<evidence type="ECO:0000313" key="3">
    <source>
        <dbReference type="Proteomes" id="UP001153069"/>
    </source>
</evidence>
<comment type="caution">
    <text evidence="2">The sequence shown here is derived from an EMBL/GenBank/DDBJ whole genome shotgun (WGS) entry which is preliminary data.</text>
</comment>
<accession>A0A9N8HTY3</accession>
<keyword evidence="3" id="KW-1185">Reference proteome</keyword>
<dbReference type="AlphaFoldDB" id="A0A9N8HTY3"/>
<sequence>MGFFSDPASASVEVSMELLSVEADPDSPGTPTSKKSQRPRRTKSMDQSALESPRMPAKIRNLRHSSISNKMPSVFRDSASMGTSSGPNSRRGSMADGSMNSSIGGSSSMQDHLEDIEAFCNVMKQTPSKERNRMLKESINHKEQRGRKKSMRRTKSMD</sequence>
<feature type="compositionally biased region" description="Basic and acidic residues" evidence="1">
    <location>
        <begin position="127"/>
        <end position="143"/>
    </location>
</feature>
<feature type="compositionally biased region" description="Low complexity" evidence="1">
    <location>
        <begin position="97"/>
        <end position="109"/>
    </location>
</feature>
<reference evidence="2" key="1">
    <citation type="submission" date="2020-06" db="EMBL/GenBank/DDBJ databases">
        <authorList>
            <consortium name="Plant Systems Biology data submission"/>
        </authorList>
    </citation>
    <scope>NUCLEOTIDE SEQUENCE</scope>
    <source>
        <strain evidence="2">D6</strain>
    </source>
</reference>
<evidence type="ECO:0000313" key="2">
    <source>
        <dbReference type="EMBL" id="CAB9527228.1"/>
    </source>
</evidence>
<proteinExistence type="predicted"/>
<name>A0A9N8HTY3_9STRA</name>
<feature type="compositionally biased region" description="Basic residues" evidence="1">
    <location>
        <begin position="144"/>
        <end position="158"/>
    </location>
</feature>
<feature type="compositionally biased region" description="Polar residues" evidence="1">
    <location>
        <begin position="80"/>
        <end position="91"/>
    </location>
</feature>
<dbReference type="EMBL" id="CAICTM010001958">
    <property type="protein sequence ID" value="CAB9527228.1"/>
    <property type="molecule type" value="Genomic_DNA"/>
</dbReference>
<evidence type="ECO:0000256" key="1">
    <source>
        <dbReference type="SAM" id="MobiDB-lite"/>
    </source>
</evidence>
<organism evidence="2 3">
    <name type="scientific">Seminavis robusta</name>
    <dbReference type="NCBI Taxonomy" id="568900"/>
    <lineage>
        <taxon>Eukaryota</taxon>
        <taxon>Sar</taxon>
        <taxon>Stramenopiles</taxon>
        <taxon>Ochrophyta</taxon>
        <taxon>Bacillariophyta</taxon>
        <taxon>Bacillariophyceae</taxon>
        <taxon>Bacillariophycidae</taxon>
        <taxon>Naviculales</taxon>
        <taxon>Naviculaceae</taxon>
        <taxon>Seminavis</taxon>
    </lineage>
</organism>
<feature type="region of interest" description="Disordered" evidence="1">
    <location>
        <begin position="15"/>
        <end position="158"/>
    </location>
</feature>